<organism evidence="1 2">
    <name type="scientific">Tsukamurella pseudospumae</name>
    <dbReference type="NCBI Taxonomy" id="239498"/>
    <lineage>
        <taxon>Bacteria</taxon>
        <taxon>Bacillati</taxon>
        <taxon>Actinomycetota</taxon>
        <taxon>Actinomycetes</taxon>
        <taxon>Mycobacteriales</taxon>
        <taxon>Tsukamurellaceae</taxon>
        <taxon>Tsukamurella</taxon>
    </lineage>
</organism>
<protein>
    <recommendedName>
        <fullName evidence="3">DUF3349 domain-containing protein</fullName>
    </recommendedName>
</protein>
<dbReference type="RefSeq" id="WP_068574308.1">
    <property type="nucleotide sequence ID" value="NZ_LSRF01000058.1"/>
</dbReference>
<dbReference type="OrthoDB" id="4350726at2"/>
<reference evidence="2" key="1">
    <citation type="submission" date="2016-02" db="EMBL/GenBank/DDBJ databases">
        <authorList>
            <person name="Wen L."/>
            <person name="He K."/>
            <person name="Yang H."/>
        </authorList>
    </citation>
    <scope>NUCLEOTIDE SEQUENCE [LARGE SCALE GENOMIC DNA]</scope>
    <source>
        <strain evidence="2">JCM 15929</strain>
    </source>
</reference>
<evidence type="ECO:0000313" key="1">
    <source>
        <dbReference type="EMBL" id="KXP03482.1"/>
    </source>
</evidence>
<dbReference type="EMBL" id="LSRF01000058">
    <property type="protein sequence ID" value="KXP03482.1"/>
    <property type="molecule type" value="Genomic_DNA"/>
</dbReference>
<dbReference type="Pfam" id="PF11829">
    <property type="entry name" value="DUF3349"/>
    <property type="match status" value="1"/>
</dbReference>
<proteinExistence type="predicted"/>
<dbReference type="InterPro" id="IPR021784">
    <property type="entry name" value="DUF3349"/>
</dbReference>
<accession>A0A137ZZ95</accession>
<dbReference type="AlphaFoldDB" id="A0A137ZZ95"/>
<gene>
    <name evidence="1" type="ORF">AXK60_16825</name>
</gene>
<dbReference type="STRING" id="239498.AXK60_16825"/>
<comment type="caution">
    <text evidence="1">The sequence shown here is derived from an EMBL/GenBank/DDBJ whole genome shotgun (WGS) entry which is preliminary data.</text>
</comment>
<dbReference type="Proteomes" id="UP000070258">
    <property type="component" value="Unassembled WGS sequence"/>
</dbReference>
<name>A0A137ZZ95_9ACTN</name>
<dbReference type="Gene3D" id="1.10.10.2390">
    <property type="match status" value="1"/>
</dbReference>
<sequence length="116" mass="13089">MSSSSGFLAKIVDWLRAGYPDGVPSTDYQPLLALLDRQLTKEEVKQVARELIDEAHLTEAGLDPITRVDAGVAISGHTHELPLEKDIARVRERLERKGWPFDNSPLDPDYHRRDSQ</sequence>
<evidence type="ECO:0008006" key="3">
    <source>
        <dbReference type="Google" id="ProtNLM"/>
    </source>
</evidence>
<evidence type="ECO:0000313" key="2">
    <source>
        <dbReference type="Proteomes" id="UP000070258"/>
    </source>
</evidence>
<dbReference type="Gene3D" id="6.10.140.2080">
    <property type="match status" value="1"/>
</dbReference>